<gene>
    <name evidence="1" type="ORF">NQ176_g3230</name>
</gene>
<dbReference type="Proteomes" id="UP001143910">
    <property type="component" value="Unassembled WGS sequence"/>
</dbReference>
<evidence type="ECO:0000313" key="1">
    <source>
        <dbReference type="EMBL" id="KAJ2979474.1"/>
    </source>
</evidence>
<comment type="caution">
    <text evidence="1">The sequence shown here is derived from an EMBL/GenBank/DDBJ whole genome shotgun (WGS) entry which is preliminary data.</text>
</comment>
<dbReference type="EMBL" id="JANJQO010000280">
    <property type="protein sequence ID" value="KAJ2979474.1"/>
    <property type="molecule type" value="Genomic_DNA"/>
</dbReference>
<evidence type="ECO:0000313" key="2">
    <source>
        <dbReference type="Proteomes" id="UP001143910"/>
    </source>
</evidence>
<accession>A0ACC1NKP6</accession>
<protein>
    <submittedName>
        <fullName evidence="1">Uncharacterized protein</fullName>
    </submittedName>
</protein>
<keyword evidence="2" id="KW-1185">Reference proteome</keyword>
<name>A0ACC1NKP6_9HYPO</name>
<sequence length="473" mass="52038">MGSGVGKPDNPYDPAQPEEYTEDVNVPFAPDGNSPLLAGHVELVRGISGRFSGSKCVRKTIMQDADTMGDEAKSRLVHEAKILHSARHHHVIQLVHTYFYSQAEQMRFCIVMDRADANLDAYLKRGLPRNTGIPLHWFGCLVAAVRHIHGLGIRHRDIKPSNILIKTGQVLLTDFGISQMGLGKTMPTTDLARNAARTKEYCAPEVDQGRTRGRSADIFSLGAVFLEMCLAWSAPEDLKKLDEVLRTDQTRSYSKHIQKVSDFLRRKIAELDEGTWQHAILRRSMAMLHADRDQRPSIETLQSMEPLSCCCIQTRRMSKSIELLSSCKAGAASVVQHLLRKGADPNTMGALHFAAERGSLHVVQELLKAEANVNGLNGTGQTALHVAARNGIEPIVDLLLTSGADVNAKDENDQTALHGAAAHGHYSVVRMLLQAGADLAVEDLDGNTAHHFAGRRGHAMVVELLDNWKTDRD</sequence>
<proteinExistence type="predicted"/>
<organism evidence="1 2">
    <name type="scientific">Zarea fungicola</name>
    <dbReference type="NCBI Taxonomy" id="93591"/>
    <lineage>
        <taxon>Eukaryota</taxon>
        <taxon>Fungi</taxon>
        <taxon>Dikarya</taxon>
        <taxon>Ascomycota</taxon>
        <taxon>Pezizomycotina</taxon>
        <taxon>Sordariomycetes</taxon>
        <taxon>Hypocreomycetidae</taxon>
        <taxon>Hypocreales</taxon>
        <taxon>Cordycipitaceae</taxon>
        <taxon>Zarea</taxon>
    </lineage>
</organism>
<reference evidence="1" key="1">
    <citation type="submission" date="2022-08" db="EMBL/GenBank/DDBJ databases">
        <title>Genome Sequence of Lecanicillium fungicola.</title>
        <authorList>
            <person name="Buettner E."/>
        </authorList>
    </citation>
    <scope>NUCLEOTIDE SEQUENCE</scope>
    <source>
        <strain evidence="1">Babe33</strain>
    </source>
</reference>